<name>A0A9X9LS04_GULGU</name>
<accession>A0A9X9LS04</accession>
<dbReference type="AlphaFoldDB" id="A0A9X9LS04"/>
<protein>
    <submittedName>
        <fullName evidence="1">Uncharacterized protein</fullName>
    </submittedName>
</protein>
<dbReference type="Proteomes" id="UP000269945">
    <property type="component" value="Unassembled WGS sequence"/>
</dbReference>
<evidence type="ECO:0000313" key="1">
    <source>
        <dbReference type="EMBL" id="VCW83982.1"/>
    </source>
</evidence>
<proteinExistence type="predicted"/>
<comment type="caution">
    <text evidence="1">The sequence shown here is derived from an EMBL/GenBank/DDBJ whole genome shotgun (WGS) entry which is preliminary data.</text>
</comment>
<reference evidence="1 2" key="1">
    <citation type="submission" date="2018-10" db="EMBL/GenBank/DDBJ databases">
        <authorList>
            <person name="Ekblom R."/>
            <person name="Jareborg N."/>
        </authorList>
    </citation>
    <scope>NUCLEOTIDE SEQUENCE [LARGE SCALE GENOMIC DNA]</scope>
    <source>
        <tissue evidence="1">Muscle</tissue>
    </source>
</reference>
<sequence>MSDLRGETLDSLISFILGTTRSCGSSRTQGSLFLIPVLHLKWIWREGAGG</sequence>
<gene>
    <name evidence="1" type="ORF">BN2614_LOCUS1</name>
</gene>
<dbReference type="EMBL" id="CYRY02013304">
    <property type="protein sequence ID" value="VCW83982.1"/>
    <property type="molecule type" value="Genomic_DNA"/>
</dbReference>
<evidence type="ECO:0000313" key="2">
    <source>
        <dbReference type="Proteomes" id="UP000269945"/>
    </source>
</evidence>
<keyword evidence="2" id="KW-1185">Reference proteome</keyword>
<organism evidence="1 2">
    <name type="scientific">Gulo gulo</name>
    <name type="common">Wolverine</name>
    <name type="synonym">Gluton</name>
    <dbReference type="NCBI Taxonomy" id="48420"/>
    <lineage>
        <taxon>Eukaryota</taxon>
        <taxon>Metazoa</taxon>
        <taxon>Chordata</taxon>
        <taxon>Craniata</taxon>
        <taxon>Vertebrata</taxon>
        <taxon>Euteleostomi</taxon>
        <taxon>Mammalia</taxon>
        <taxon>Eutheria</taxon>
        <taxon>Laurasiatheria</taxon>
        <taxon>Carnivora</taxon>
        <taxon>Caniformia</taxon>
        <taxon>Musteloidea</taxon>
        <taxon>Mustelidae</taxon>
        <taxon>Guloninae</taxon>
        <taxon>Gulo</taxon>
    </lineage>
</organism>